<comment type="subcellular location">
    <subcellularLocation>
        <location evidence="1">Cell inner membrane</location>
        <topology evidence="1">Multi-pass membrane protein</topology>
    </subcellularLocation>
</comment>
<keyword evidence="5 9" id="KW-0812">Transmembrane</keyword>
<feature type="non-terminal residue" evidence="11">
    <location>
        <position position="149"/>
    </location>
</feature>
<feature type="transmembrane region" description="Helical" evidence="9">
    <location>
        <begin position="15"/>
        <end position="39"/>
    </location>
</feature>
<sequence>MQTFRKPVWWLAHKLDLIAAAAIVAMMTLTCADVVLRLFRKPIPGTYELVSFLGAVAVSFAIAHTTAERSHVAVSLIVRLLPRRMQGAIESLISCLGIILFGLIAWQSVVYGMQCQASGEVSLTLQLPFYPVIYGVAFGAACVCLVLLV</sequence>
<evidence type="ECO:0000256" key="7">
    <source>
        <dbReference type="ARBA" id="ARBA00023136"/>
    </source>
</evidence>
<evidence type="ECO:0000313" key="11">
    <source>
        <dbReference type="EMBL" id="MBD3327565.1"/>
    </source>
</evidence>
<keyword evidence="6 9" id="KW-1133">Transmembrane helix</keyword>
<comment type="similarity">
    <text evidence="8">Belongs to the TRAP transporter small permease family.</text>
</comment>
<keyword evidence="3" id="KW-1003">Cell membrane</keyword>
<accession>A0A9D5K0J1</accession>
<dbReference type="InterPro" id="IPR007387">
    <property type="entry name" value="TRAP_DctQ"/>
</dbReference>
<keyword evidence="2" id="KW-0813">Transport</keyword>
<feature type="transmembrane region" description="Helical" evidence="9">
    <location>
        <begin position="45"/>
        <end position="67"/>
    </location>
</feature>
<dbReference type="GO" id="GO:0005886">
    <property type="term" value="C:plasma membrane"/>
    <property type="evidence" value="ECO:0007669"/>
    <property type="project" value="UniProtKB-SubCell"/>
</dbReference>
<evidence type="ECO:0000313" key="12">
    <source>
        <dbReference type="Proteomes" id="UP000649604"/>
    </source>
</evidence>
<evidence type="ECO:0000259" key="10">
    <source>
        <dbReference type="Pfam" id="PF04290"/>
    </source>
</evidence>
<evidence type="ECO:0000256" key="8">
    <source>
        <dbReference type="ARBA" id="ARBA00038436"/>
    </source>
</evidence>
<dbReference type="PANTHER" id="PTHR35011:SF10">
    <property type="entry name" value="TRAP TRANSPORTER SMALL PERMEASE PROTEIN"/>
    <property type="match status" value="1"/>
</dbReference>
<evidence type="ECO:0000256" key="3">
    <source>
        <dbReference type="ARBA" id="ARBA00022475"/>
    </source>
</evidence>
<dbReference type="PANTHER" id="PTHR35011">
    <property type="entry name" value="2,3-DIKETO-L-GULONATE TRAP TRANSPORTER SMALL PERMEASE PROTEIN YIAM"/>
    <property type="match status" value="1"/>
</dbReference>
<evidence type="ECO:0000256" key="5">
    <source>
        <dbReference type="ARBA" id="ARBA00022692"/>
    </source>
</evidence>
<dbReference type="InterPro" id="IPR055348">
    <property type="entry name" value="DctQ"/>
</dbReference>
<dbReference type="EMBL" id="WJJP01000760">
    <property type="protein sequence ID" value="MBD3327565.1"/>
    <property type="molecule type" value="Genomic_DNA"/>
</dbReference>
<evidence type="ECO:0000256" key="9">
    <source>
        <dbReference type="SAM" id="Phobius"/>
    </source>
</evidence>
<comment type="caution">
    <text evidence="11">The sequence shown here is derived from an EMBL/GenBank/DDBJ whole genome shotgun (WGS) entry which is preliminary data.</text>
</comment>
<name>A0A9D5K0J1_9BACT</name>
<gene>
    <name evidence="11" type="ORF">GF339_23475</name>
</gene>
<reference evidence="11" key="1">
    <citation type="submission" date="2019-11" db="EMBL/GenBank/DDBJ databases">
        <title>Microbial mats filling the niche in hypersaline microbial mats.</title>
        <authorList>
            <person name="Wong H.L."/>
            <person name="Macleod F.I."/>
            <person name="White R.A. III"/>
            <person name="Burns B.P."/>
        </authorList>
    </citation>
    <scope>NUCLEOTIDE SEQUENCE</scope>
    <source>
        <strain evidence="11">Rbin_158</strain>
    </source>
</reference>
<feature type="transmembrane region" description="Helical" evidence="9">
    <location>
        <begin position="88"/>
        <end position="109"/>
    </location>
</feature>
<keyword evidence="7 9" id="KW-0472">Membrane</keyword>
<dbReference type="AlphaFoldDB" id="A0A9D5K0J1"/>
<dbReference type="Proteomes" id="UP000649604">
    <property type="component" value="Unassembled WGS sequence"/>
</dbReference>
<dbReference type="GO" id="GO:0022857">
    <property type="term" value="F:transmembrane transporter activity"/>
    <property type="evidence" value="ECO:0007669"/>
    <property type="project" value="TreeGrafter"/>
</dbReference>
<evidence type="ECO:0000256" key="6">
    <source>
        <dbReference type="ARBA" id="ARBA00022989"/>
    </source>
</evidence>
<protein>
    <submittedName>
        <fullName evidence="11">TRAP transporter small permease subunit</fullName>
    </submittedName>
</protein>
<organism evidence="11 12">
    <name type="scientific">candidate division KSB3 bacterium</name>
    <dbReference type="NCBI Taxonomy" id="2044937"/>
    <lineage>
        <taxon>Bacteria</taxon>
        <taxon>candidate division KSB3</taxon>
    </lineage>
</organism>
<keyword evidence="4" id="KW-0997">Cell inner membrane</keyword>
<proteinExistence type="inferred from homology"/>
<evidence type="ECO:0000256" key="4">
    <source>
        <dbReference type="ARBA" id="ARBA00022519"/>
    </source>
</evidence>
<dbReference type="GO" id="GO:0015740">
    <property type="term" value="P:C4-dicarboxylate transport"/>
    <property type="evidence" value="ECO:0007669"/>
    <property type="project" value="TreeGrafter"/>
</dbReference>
<feature type="transmembrane region" description="Helical" evidence="9">
    <location>
        <begin position="129"/>
        <end position="148"/>
    </location>
</feature>
<evidence type="ECO:0000256" key="1">
    <source>
        <dbReference type="ARBA" id="ARBA00004429"/>
    </source>
</evidence>
<dbReference type="Pfam" id="PF04290">
    <property type="entry name" value="DctQ"/>
    <property type="match status" value="1"/>
</dbReference>
<feature type="domain" description="Tripartite ATP-independent periplasmic transporters DctQ component" evidence="10">
    <location>
        <begin position="26"/>
        <end position="148"/>
    </location>
</feature>
<evidence type="ECO:0000256" key="2">
    <source>
        <dbReference type="ARBA" id="ARBA00022448"/>
    </source>
</evidence>